<proteinExistence type="predicted"/>
<name>A0A506VH46_9GAMM</name>
<sequence length="406" mass="47022">MAPLALSRQTARNVHLATQGLLNPPKRKAGFNDLLAVIKRMSLLQIDTINVVARSPYLVLFSRLGDYPQAWLEQALANGSLFEYWAHEACFIPTEDYPLLRHRMLQPEKMGWKYSAEWMQQHADEIASLLQHIAEKGPVRSADFMTAPGHQPGWWAWKPYKRHLENLFTAGELMVSGRRNFQRLYDLRQRVMPQWDDALHMLSEPAAREQMLRNSAASLGIFRAEWLPDYYRLKQVALKELVPRWQEEGFIVPVTVEKMGVMWLHHDALARLEKPLSASHTALLSPFDPVVWDRRRAEALFDFSYRLECYTPAAKRQYGYFTLPLLHRGALKGRLDAKMLRRERCLQVNQLWLEEKTRVSAGFAADLQRALSRFARWQGAERVILRQAPGELMRILGAGWQLAEQA</sequence>
<dbReference type="PANTHER" id="PTHR30528:SF0">
    <property type="entry name" value="CYTOPLASMIC PROTEIN"/>
    <property type="match status" value="1"/>
</dbReference>
<dbReference type="Proteomes" id="UP000319523">
    <property type="component" value="Unassembled WGS sequence"/>
</dbReference>
<dbReference type="PANTHER" id="PTHR30528">
    <property type="entry name" value="CYTOPLASMIC PROTEIN"/>
    <property type="match status" value="1"/>
</dbReference>
<keyword evidence="2" id="KW-1185">Reference proteome</keyword>
<comment type="caution">
    <text evidence="1">The sequence shown here is derived from an EMBL/GenBank/DDBJ whole genome shotgun (WGS) entry which is preliminary data.</text>
</comment>
<gene>
    <name evidence="1" type="ORF">FKM52_02305</name>
</gene>
<dbReference type="OrthoDB" id="9787207at2"/>
<dbReference type="AlphaFoldDB" id="A0A506VH46"/>
<protein>
    <submittedName>
        <fullName evidence="1">Winged helix-turn-helix domain-containing protein</fullName>
    </submittedName>
</protein>
<dbReference type="RefSeq" id="WP_141174569.1">
    <property type="nucleotide sequence ID" value="NZ_JBHUFX010000013.1"/>
</dbReference>
<dbReference type="EMBL" id="VHQI01000001">
    <property type="protein sequence ID" value="TPW44559.1"/>
    <property type="molecule type" value="Genomic_DNA"/>
</dbReference>
<dbReference type="InterPro" id="IPR009351">
    <property type="entry name" value="AlkZ-like"/>
</dbReference>
<evidence type="ECO:0000313" key="1">
    <source>
        <dbReference type="EMBL" id="TPW44559.1"/>
    </source>
</evidence>
<accession>A0A506VH46</accession>
<evidence type="ECO:0000313" key="2">
    <source>
        <dbReference type="Proteomes" id="UP000319523"/>
    </source>
</evidence>
<dbReference type="Pfam" id="PF06224">
    <property type="entry name" value="AlkZ-like"/>
    <property type="match status" value="1"/>
</dbReference>
<reference evidence="1 2" key="1">
    <citation type="submission" date="2019-06" db="EMBL/GenBank/DDBJ databases">
        <authorList>
            <person name="Yang Y."/>
        </authorList>
    </citation>
    <scope>NUCLEOTIDE SEQUENCE [LARGE SCALE GENOMIC DNA]</scope>
    <source>
        <strain evidence="1 2">BIT-26</strain>
    </source>
</reference>
<organism evidence="1 2">
    <name type="scientific">Mixta tenebrionis</name>
    <dbReference type="NCBI Taxonomy" id="2562439"/>
    <lineage>
        <taxon>Bacteria</taxon>
        <taxon>Pseudomonadati</taxon>
        <taxon>Pseudomonadota</taxon>
        <taxon>Gammaproteobacteria</taxon>
        <taxon>Enterobacterales</taxon>
        <taxon>Erwiniaceae</taxon>
        <taxon>Mixta</taxon>
    </lineage>
</organism>